<dbReference type="Pfam" id="PF18079">
    <property type="entry name" value="AglB_L1"/>
    <property type="match status" value="1"/>
</dbReference>
<accession>A0A1J1ABR6</accession>
<dbReference type="InterPro" id="IPR003674">
    <property type="entry name" value="Oligo_trans_STT3"/>
</dbReference>
<dbReference type="Proteomes" id="UP000186165">
    <property type="component" value="Chromosome"/>
</dbReference>
<evidence type="ECO:0000259" key="21">
    <source>
        <dbReference type="Pfam" id="PF22627"/>
    </source>
</evidence>
<dbReference type="EC" id="2.4.99.21" evidence="6"/>
<proteinExistence type="inferred from homology"/>
<comment type="subcellular location">
    <subcellularLocation>
        <location evidence="3">Cell membrane</location>
        <topology evidence="3">Multi-pass membrane protein</topology>
    </subcellularLocation>
</comment>
<evidence type="ECO:0000256" key="2">
    <source>
        <dbReference type="ARBA" id="ARBA00001946"/>
    </source>
</evidence>
<dbReference type="GeneID" id="30417391"/>
<feature type="transmembrane region" description="Helical" evidence="18">
    <location>
        <begin position="458"/>
        <end position="483"/>
    </location>
</feature>
<feature type="transmembrane region" description="Helical" evidence="18">
    <location>
        <begin position="24"/>
        <end position="42"/>
    </location>
</feature>
<dbReference type="UniPathway" id="UPA00378"/>
<dbReference type="OrthoDB" id="82393at2157"/>
<keyword evidence="11" id="KW-0460">Magnesium</keyword>
<evidence type="ECO:0000259" key="19">
    <source>
        <dbReference type="Pfam" id="PF02516"/>
    </source>
</evidence>
<keyword evidence="9 18" id="KW-0812">Transmembrane</keyword>
<sequence>MSDDSTASGSTIDMEALTDTFRRWYHVPALVLAVVTMFFIRIQSADRFLQPGKTYLAGNDAWYHLRQVQYSVENGLATMPFDVWTGFAAGNNSGQFGTLFDQLIATAALIVGLGDPSSQQVATVVAFAPAIFGALVAIPTFLIARRFGGNIVGVIAAFVLALLPGLFLQRGTIGSADHNVAEPLFMSLAILGLLVAFAVADRERPVWEQLLELDIAGLRNVIGWGVLAGVAMAAYMWMWPPGVFLVGIVGIFLLVSLSSDVTSGVSPDHTAIPATIAMVTTGILMLVPLRYLEFSATGYTLLQVIAPLVVAAGAVFLSWLAREWEARNLEPTYYPPAVLGILVVSTGAGLLVVPDLVGMILNELIRIVGLSTGATTRTISEAQPFLQSRADRLGLGAWQAFFYEYGAAFFLALLGGLWMILRPHLLSSDSRRISMAAGVLLLGGLFVGFPAIPTALGGIIGLSGDLFGLLVLSLAVAAALIAGDYPTEQILLVVWAAFMLAAALTQVRFNYYLVVPVAILAAYAVGRVIDVFGVSLATLSPRSIDWSHVMLVVTIVLLLFAPMVAPISFANQDGRQVQMQTAVQTGANAGPGAVTEWDSTLGWMQNNTPEVGNYGGAGNADQLDYDGTYAIPEGDDYDYPEGAYGVMSWWDYGHWITVLGERIPVANPFQQHATQAANYLLAGDEETANERLAATDEDDAETQYVAVDYKMVDTQGKFSAPTVFYNANDSLSYDNMTDGQILGPNAGTYLNSGFRPPVTTLKTQRYYESQMVRLYHHHGSAVEANTVVQYENREYEQYQNPVPTYATSRTFRSSEAAQEFAANDSNAIVGGVADFPREDLKALEHYRLVRVSEDATVRQQKLANLEFREGEQPTWVKLFERVPGATIEGEGPADSTVTATVELESNAPYNDSTFTYTQHAETDANGDFEMTLPYASTDYDAWGPEDGYTNTSVRATGPYEFSTPTTVDRANETMTTHSATVDVPEGTVIGASDEPITVTLDEQVIDTGQEDTQTDTNTTDTTNETVESVGTSGLPEVTAQPTE</sequence>
<dbReference type="InterPro" id="IPR048307">
    <property type="entry name" value="STT3_N"/>
</dbReference>
<comment type="pathway">
    <text evidence="4">Protein modification; protein glycosylation.</text>
</comment>
<dbReference type="NCBIfam" id="TIGR04154">
    <property type="entry name" value="archaeo_STT3"/>
    <property type="match status" value="1"/>
</dbReference>
<feature type="transmembrane region" description="Helical" evidence="18">
    <location>
        <begin position="402"/>
        <end position="421"/>
    </location>
</feature>
<feature type="transmembrane region" description="Helical" evidence="18">
    <location>
        <begin position="333"/>
        <end position="353"/>
    </location>
</feature>
<dbReference type="AlphaFoldDB" id="A0A1J1ABR6"/>
<evidence type="ECO:0000256" key="15">
    <source>
        <dbReference type="ARBA" id="ARBA00030679"/>
    </source>
</evidence>
<keyword evidence="10" id="KW-0479">Metal-binding</keyword>
<evidence type="ECO:0000256" key="3">
    <source>
        <dbReference type="ARBA" id="ARBA00004651"/>
    </source>
</evidence>
<dbReference type="Gene3D" id="2.60.40.3390">
    <property type="match status" value="1"/>
</dbReference>
<feature type="transmembrane region" description="Helical" evidence="18">
    <location>
        <begin position="490"/>
        <end position="507"/>
    </location>
</feature>
<evidence type="ECO:0000256" key="18">
    <source>
        <dbReference type="SAM" id="Phobius"/>
    </source>
</evidence>
<feature type="transmembrane region" description="Helical" evidence="18">
    <location>
        <begin position="243"/>
        <end position="259"/>
    </location>
</feature>
<reference evidence="23" key="1">
    <citation type="submission" date="2016-08" db="EMBL/GenBank/DDBJ databases">
        <title>Discovery of first anaerobic lithoheterotrophic haloarchae widely represented in hypersaline habitats.</title>
        <authorList>
            <person name="Sorokin D.Y."/>
            <person name="Kublanov I.V."/>
            <person name="Roman P."/>
            <person name="Sinninghe Damste J.S."/>
            <person name="Golyshin P.N."/>
            <person name="Rojo D."/>
            <person name="Ciordia S."/>
            <person name="Mena Md.C."/>
            <person name="Ferrer M."/>
            <person name="Smedile F."/>
            <person name="Messina E."/>
            <person name="La Cono V."/>
            <person name="Yakimov M.M."/>
        </authorList>
    </citation>
    <scope>NUCLEOTIDE SEQUENCE [LARGE SCALE GENOMIC DNA]</scope>
    <source>
        <strain evidence="23">HSR6</strain>
    </source>
</reference>
<dbReference type="GO" id="GO:0004576">
    <property type="term" value="F:oligosaccharyl transferase activity"/>
    <property type="evidence" value="ECO:0007669"/>
    <property type="project" value="InterPro"/>
</dbReference>
<comment type="cofactor">
    <cofactor evidence="1">
        <name>Mn(2+)</name>
        <dbReference type="ChEBI" id="CHEBI:29035"/>
    </cofactor>
</comment>
<feature type="transmembrane region" description="Helical" evidence="18">
    <location>
        <begin position="549"/>
        <end position="569"/>
    </location>
</feature>
<evidence type="ECO:0000256" key="5">
    <source>
        <dbReference type="ARBA" id="ARBA00010810"/>
    </source>
</evidence>
<organism evidence="22 23">
    <name type="scientific">Halodesulfurarchaeum formicicum</name>
    <dbReference type="NCBI Taxonomy" id="1873524"/>
    <lineage>
        <taxon>Archaea</taxon>
        <taxon>Methanobacteriati</taxon>
        <taxon>Methanobacteriota</taxon>
        <taxon>Stenosarchaea group</taxon>
        <taxon>Halobacteria</taxon>
        <taxon>Halobacteriales</taxon>
        <taxon>Halobacteriaceae</taxon>
        <taxon>Halodesulfurarchaeum</taxon>
    </lineage>
</organism>
<evidence type="ECO:0000259" key="20">
    <source>
        <dbReference type="Pfam" id="PF18079"/>
    </source>
</evidence>
<evidence type="ECO:0000256" key="4">
    <source>
        <dbReference type="ARBA" id="ARBA00004922"/>
    </source>
</evidence>
<dbReference type="PANTHER" id="PTHR13872:SF1">
    <property type="entry name" value="DOLICHYL-DIPHOSPHOOLIGOSACCHARIDE--PROTEIN GLYCOSYLTRANSFERASE SUBUNIT STT3B"/>
    <property type="match status" value="1"/>
</dbReference>
<dbReference type="InterPro" id="IPR054479">
    <property type="entry name" value="AglB-like_core"/>
</dbReference>
<feature type="transmembrane region" description="Helical" evidence="18">
    <location>
        <begin position="120"/>
        <end position="144"/>
    </location>
</feature>
<name>A0A1J1ABR6_9EURY</name>
<feature type="domain" description="Archaeal glycosylation protein B peripheral" evidence="20">
    <location>
        <begin position="884"/>
        <end position="988"/>
    </location>
</feature>
<evidence type="ECO:0000256" key="16">
    <source>
        <dbReference type="ARBA" id="ARBA00034066"/>
    </source>
</evidence>
<keyword evidence="13 18" id="KW-0472">Membrane</keyword>
<keyword evidence="12 18" id="KW-1133">Transmembrane helix</keyword>
<feature type="transmembrane region" description="Helical" evidence="18">
    <location>
        <begin position="271"/>
        <end position="289"/>
    </location>
</feature>
<evidence type="ECO:0000313" key="23">
    <source>
        <dbReference type="Proteomes" id="UP000186165"/>
    </source>
</evidence>
<feature type="transmembrane region" description="Helical" evidence="18">
    <location>
        <begin position="433"/>
        <end position="452"/>
    </location>
</feature>
<feature type="domain" description="AglB-like core" evidence="21">
    <location>
        <begin position="596"/>
        <end position="711"/>
    </location>
</feature>
<keyword evidence="7 22" id="KW-0328">Glycosyltransferase</keyword>
<evidence type="ECO:0000256" key="13">
    <source>
        <dbReference type="ARBA" id="ARBA00023136"/>
    </source>
</evidence>
<evidence type="ECO:0000256" key="9">
    <source>
        <dbReference type="ARBA" id="ARBA00022692"/>
    </source>
</evidence>
<protein>
    <recommendedName>
        <fullName evidence="6">dolichyl-phosphooligosaccharide-protein glycotransferase</fullName>
        <ecNumber evidence="6">2.4.99.21</ecNumber>
    </recommendedName>
    <alternativeName>
        <fullName evidence="15">Oligosaccharyl transferase</fullName>
    </alternativeName>
</protein>
<feature type="region of interest" description="Disordered" evidence="17">
    <location>
        <begin position="1008"/>
        <end position="1043"/>
    </location>
</feature>
<feature type="transmembrane region" description="Helical" evidence="18">
    <location>
        <begin position="513"/>
        <end position="537"/>
    </location>
</feature>
<feature type="transmembrane region" description="Helical" evidence="18">
    <location>
        <begin position="151"/>
        <end position="168"/>
    </location>
</feature>
<comment type="cofactor">
    <cofactor evidence="2">
        <name>Mg(2+)</name>
        <dbReference type="ChEBI" id="CHEBI:18420"/>
    </cofactor>
</comment>
<evidence type="ECO:0000256" key="17">
    <source>
        <dbReference type="SAM" id="MobiDB-lite"/>
    </source>
</evidence>
<feature type="domain" description="Oligosaccharyl transferase STT3 N-terminal" evidence="19">
    <location>
        <begin position="51"/>
        <end position="293"/>
    </location>
</feature>
<evidence type="ECO:0000256" key="8">
    <source>
        <dbReference type="ARBA" id="ARBA00022679"/>
    </source>
</evidence>
<keyword evidence="14" id="KW-0464">Manganese</keyword>
<dbReference type="EMBL" id="CP016804">
    <property type="protein sequence ID" value="APE95325.1"/>
    <property type="molecule type" value="Genomic_DNA"/>
</dbReference>
<dbReference type="GO" id="GO:0005886">
    <property type="term" value="C:plasma membrane"/>
    <property type="evidence" value="ECO:0007669"/>
    <property type="project" value="UniProtKB-SubCell"/>
</dbReference>
<dbReference type="InterPro" id="IPR026410">
    <property type="entry name" value="OlisacTrfase_arch"/>
</dbReference>
<feature type="transmembrane region" description="Helical" evidence="18">
    <location>
        <begin position="301"/>
        <end position="321"/>
    </location>
</feature>
<evidence type="ECO:0000256" key="10">
    <source>
        <dbReference type="ARBA" id="ARBA00022723"/>
    </source>
</evidence>
<dbReference type="RefSeq" id="WP_071932905.1">
    <property type="nucleotide sequence ID" value="NZ_CP016804.1"/>
</dbReference>
<dbReference type="GO" id="GO:0046872">
    <property type="term" value="F:metal ion binding"/>
    <property type="evidence" value="ECO:0007669"/>
    <property type="project" value="UniProtKB-KW"/>
</dbReference>
<evidence type="ECO:0000256" key="11">
    <source>
        <dbReference type="ARBA" id="ARBA00022842"/>
    </source>
</evidence>
<gene>
    <name evidence="22" type="primary">aglB</name>
    <name evidence="22" type="ORF">HSR6_0872</name>
</gene>
<dbReference type="Pfam" id="PF02516">
    <property type="entry name" value="STT3"/>
    <property type="match status" value="1"/>
</dbReference>
<evidence type="ECO:0000256" key="12">
    <source>
        <dbReference type="ARBA" id="ARBA00022989"/>
    </source>
</evidence>
<dbReference type="Pfam" id="PF22627">
    <property type="entry name" value="AglB_core-like"/>
    <property type="match status" value="1"/>
</dbReference>
<evidence type="ECO:0000256" key="6">
    <source>
        <dbReference type="ARBA" id="ARBA00012602"/>
    </source>
</evidence>
<dbReference type="InterPro" id="IPR041154">
    <property type="entry name" value="AglB_P1"/>
</dbReference>
<dbReference type="PANTHER" id="PTHR13872">
    <property type="entry name" value="DOLICHYL-DIPHOSPHOOLIGOSACCHARIDE--PROTEIN GLYCOSYLTRANSFERASE SUBUNIT"/>
    <property type="match status" value="1"/>
</dbReference>
<evidence type="ECO:0000256" key="14">
    <source>
        <dbReference type="ARBA" id="ARBA00023211"/>
    </source>
</evidence>
<feature type="compositionally biased region" description="Low complexity" evidence="17">
    <location>
        <begin position="1014"/>
        <end position="1025"/>
    </location>
</feature>
<comment type="similarity">
    <text evidence="5">Belongs to the STT3 family.</text>
</comment>
<evidence type="ECO:0000313" key="22">
    <source>
        <dbReference type="EMBL" id="APE95325.1"/>
    </source>
</evidence>
<feature type="transmembrane region" description="Helical" evidence="18">
    <location>
        <begin position="180"/>
        <end position="200"/>
    </location>
</feature>
<dbReference type="Gene3D" id="3.40.50.12610">
    <property type="match status" value="1"/>
</dbReference>
<dbReference type="KEGG" id="hhsr:HSR6_0872"/>
<comment type="catalytic activity">
    <reaction evidence="16">
        <text>an archaeal dolichyl phosphooligosaccharide + [protein]-L-asparagine = an archaeal dolichyl phosphate + a glycoprotein with the oligosaccharide chain attached by N-beta-D-glycosyl linkage to a protein L-asparagine.</text>
        <dbReference type="EC" id="2.4.99.21"/>
    </reaction>
</comment>
<evidence type="ECO:0000256" key="1">
    <source>
        <dbReference type="ARBA" id="ARBA00001936"/>
    </source>
</evidence>
<keyword evidence="8 22" id="KW-0808">Transferase</keyword>
<evidence type="ECO:0000256" key="7">
    <source>
        <dbReference type="ARBA" id="ARBA00022676"/>
    </source>
</evidence>
<keyword evidence="23" id="KW-1185">Reference proteome</keyword>